<keyword evidence="4" id="KW-0540">Nuclease</keyword>
<evidence type="ECO:0000256" key="7">
    <source>
        <dbReference type="ARBA" id="ARBA00022801"/>
    </source>
</evidence>
<organism evidence="10 11">
    <name type="scientific">Rhodosorus marinus</name>
    <dbReference type="NCBI Taxonomy" id="101924"/>
    <lineage>
        <taxon>Eukaryota</taxon>
        <taxon>Rhodophyta</taxon>
        <taxon>Stylonematophyceae</taxon>
        <taxon>Stylonematales</taxon>
        <taxon>Stylonemataceae</taxon>
        <taxon>Rhodosorus</taxon>
    </lineage>
</organism>
<dbReference type="InterPro" id="IPR013471">
    <property type="entry name" value="RNase_Z/BN"/>
</dbReference>
<evidence type="ECO:0000256" key="2">
    <source>
        <dbReference type="ARBA" id="ARBA00011738"/>
    </source>
</evidence>
<evidence type="ECO:0000256" key="6">
    <source>
        <dbReference type="ARBA" id="ARBA00022759"/>
    </source>
</evidence>
<accession>A0AAV8V507</accession>
<comment type="subunit">
    <text evidence="2">Homodimer.</text>
</comment>
<dbReference type="PANTHER" id="PTHR46018:SF2">
    <property type="entry name" value="ZINC PHOSPHODIESTERASE ELAC PROTEIN 1"/>
    <property type="match status" value="1"/>
</dbReference>
<evidence type="ECO:0000256" key="8">
    <source>
        <dbReference type="ARBA" id="ARBA00022833"/>
    </source>
</evidence>
<evidence type="ECO:0000313" key="11">
    <source>
        <dbReference type="Proteomes" id="UP001157974"/>
    </source>
</evidence>
<keyword evidence="5" id="KW-0479">Metal-binding</keyword>
<proteinExistence type="predicted"/>
<evidence type="ECO:0000256" key="1">
    <source>
        <dbReference type="ARBA" id="ARBA00001947"/>
    </source>
</evidence>
<protein>
    <recommendedName>
        <fullName evidence="9">Metallo-beta-lactamase domain-containing protein</fullName>
    </recommendedName>
</protein>
<dbReference type="GO" id="GO:0046872">
    <property type="term" value="F:metal ion binding"/>
    <property type="evidence" value="ECO:0007669"/>
    <property type="project" value="UniProtKB-KW"/>
</dbReference>
<dbReference type="PANTHER" id="PTHR46018">
    <property type="entry name" value="ZINC PHOSPHODIESTERASE ELAC PROTEIN 1"/>
    <property type="match status" value="1"/>
</dbReference>
<feature type="domain" description="Metallo-beta-lactamase" evidence="9">
    <location>
        <begin position="41"/>
        <end position="272"/>
    </location>
</feature>
<keyword evidence="11" id="KW-1185">Reference proteome</keyword>
<comment type="caution">
    <text evidence="10">The sequence shown here is derived from an EMBL/GenBank/DDBJ whole genome shotgun (WGS) entry which is preliminary data.</text>
</comment>
<keyword evidence="6" id="KW-0255">Endonuclease</keyword>
<dbReference type="SUPFAM" id="SSF56281">
    <property type="entry name" value="Metallo-hydrolase/oxidoreductase"/>
    <property type="match status" value="1"/>
</dbReference>
<sequence>MGKVGWRLISVGNCARAPSVRFELSSFALLTRYLKETSSESGTTTAAEEESMWVIDAGDNMMGRLMEESWCGLEGLRRLKGIFITHLHGDHVFGLPSLLSAVKRAGGKQKVTIIGPSGMRKWLNPALWVGAPDLGVRYRILELQYTPYWTRNWNFHPSESGYKIVSMSDDGKWDLSEYIGTDHFEVKAAPLRHGIPSLGFVFQKPGRKLVVLGDTCDSSAVESIGKDCDVLVHEATFTKSEAQIAQRAKHSTAEMAGNFAKKIGAKTLLLTHFSSRWLKDNQQETFDGVRLSLEDPVSGLTLRNVQKINPYHGLTVILNEAKEAFGSESLYAASRNLEIEL</sequence>
<name>A0AAV8V507_9RHOD</name>
<dbReference type="Gene3D" id="3.60.15.10">
    <property type="entry name" value="Ribonuclease Z/Hydroxyacylglutathione hydrolase-like"/>
    <property type="match status" value="1"/>
</dbReference>
<dbReference type="GO" id="GO:0005634">
    <property type="term" value="C:nucleus"/>
    <property type="evidence" value="ECO:0007669"/>
    <property type="project" value="TreeGrafter"/>
</dbReference>
<evidence type="ECO:0000256" key="4">
    <source>
        <dbReference type="ARBA" id="ARBA00022722"/>
    </source>
</evidence>
<comment type="cofactor">
    <cofactor evidence="1">
        <name>Zn(2+)</name>
        <dbReference type="ChEBI" id="CHEBI:29105"/>
    </cofactor>
</comment>
<keyword evidence="7" id="KW-0378">Hydrolase</keyword>
<evidence type="ECO:0000313" key="10">
    <source>
        <dbReference type="EMBL" id="KAJ8908952.1"/>
    </source>
</evidence>
<dbReference type="InterPro" id="IPR001279">
    <property type="entry name" value="Metallo-B-lactamas"/>
</dbReference>
<dbReference type="Proteomes" id="UP001157974">
    <property type="component" value="Unassembled WGS sequence"/>
</dbReference>
<keyword evidence="3" id="KW-0819">tRNA processing</keyword>
<dbReference type="CDD" id="cd07717">
    <property type="entry name" value="RNaseZ_ZiPD-like_MBL-fold"/>
    <property type="match status" value="1"/>
</dbReference>
<reference evidence="10 11" key="1">
    <citation type="journal article" date="2023" name="Nat. Commun.">
        <title>Origin of minicircular mitochondrial genomes in red algae.</title>
        <authorList>
            <person name="Lee Y."/>
            <person name="Cho C.H."/>
            <person name="Lee Y.M."/>
            <person name="Park S.I."/>
            <person name="Yang J.H."/>
            <person name="West J.A."/>
            <person name="Bhattacharya D."/>
            <person name="Yoon H.S."/>
        </authorList>
    </citation>
    <scope>NUCLEOTIDE SEQUENCE [LARGE SCALE GENOMIC DNA]</scope>
    <source>
        <strain evidence="10 11">CCMP1338</strain>
        <tissue evidence="10">Whole cell</tissue>
    </source>
</reference>
<dbReference type="AlphaFoldDB" id="A0AAV8V507"/>
<gene>
    <name evidence="10" type="ORF">NDN08_005652</name>
</gene>
<evidence type="ECO:0000256" key="3">
    <source>
        <dbReference type="ARBA" id="ARBA00022694"/>
    </source>
</evidence>
<dbReference type="SMART" id="SM00849">
    <property type="entry name" value="Lactamase_B"/>
    <property type="match status" value="1"/>
</dbReference>
<dbReference type="EMBL" id="JAMWBK010000001">
    <property type="protein sequence ID" value="KAJ8908952.1"/>
    <property type="molecule type" value="Genomic_DNA"/>
</dbReference>
<evidence type="ECO:0000256" key="5">
    <source>
        <dbReference type="ARBA" id="ARBA00022723"/>
    </source>
</evidence>
<dbReference type="GO" id="GO:0042781">
    <property type="term" value="F:3'-tRNA processing endoribonuclease activity"/>
    <property type="evidence" value="ECO:0007669"/>
    <property type="project" value="TreeGrafter"/>
</dbReference>
<evidence type="ECO:0000259" key="9">
    <source>
        <dbReference type="SMART" id="SM00849"/>
    </source>
</evidence>
<dbReference type="Pfam" id="PF12706">
    <property type="entry name" value="Lactamase_B_2"/>
    <property type="match status" value="1"/>
</dbReference>
<keyword evidence="8" id="KW-0862">Zinc</keyword>
<dbReference type="InterPro" id="IPR036866">
    <property type="entry name" value="RibonucZ/Hydroxyglut_hydro"/>
</dbReference>